<dbReference type="AlphaFoldDB" id="A0A514LF14"/>
<reference evidence="2" key="1">
    <citation type="submission" date="2019-01" db="EMBL/GenBank/DDBJ databases">
        <title>Genomic analysis of Salicibibacter sp. NKC3-5.</title>
        <authorList>
            <person name="Oh Y.J."/>
        </authorList>
    </citation>
    <scope>NUCLEOTIDE SEQUENCE [LARGE SCALE GENOMIC DNA]</scope>
    <source>
        <strain evidence="2">NKC3-5</strain>
    </source>
</reference>
<keyword evidence="2" id="KW-1185">Reference proteome</keyword>
<dbReference type="KEGG" id="sale:EPH95_02350"/>
<sequence length="97" mass="11409">MGTRHFRKSISRGRNGKITSFLRKGKVPIPWLWFIKDSVKEIDVRSYQTGDSYEQVINDYLSECRPFLTKNQINDLSNHLMNVFGVDENPYSEHEND</sequence>
<organism evidence="1 2">
    <name type="scientific">Salicibibacter halophilus</name>
    <dbReference type="NCBI Taxonomy" id="2502791"/>
    <lineage>
        <taxon>Bacteria</taxon>
        <taxon>Bacillati</taxon>
        <taxon>Bacillota</taxon>
        <taxon>Bacilli</taxon>
        <taxon>Bacillales</taxon>
        <taxon>Bacillaceae</taxon>
        <taxon>Salicibibacter</taxon>
    </lineage>
</organism>
<gene>
    <name evidence="1" type="ORF">EPH95_02350</name>
</gene>
<dbReference type="Proteomes" id="UP000319756">
    <property type="component" value="Chromosome"/>
</dbReference>
<evidence type="ECO:0000313" key="2">
    <source>
        <dbReference type="Proteomes" id="UP000319756"/>
    </source>
</evidence>
<accession>A0A514LF14</accession>
<name>A0A514LF14_9BACI</name>
<dbReference type="EMBL" id="CP035485">
    <property type="protein sequence ID" value="QDI90155.1"/>
    <property type="molecule type" value="Genomic_DNA"/>
</dbReference>
<protein>
    <submittedName>
        <fullName evidence="1">Uncharacterized protein</fullName>
    </submittedName>
</protein>
<proteinExistence type="predicted"/>
<evidence type="ECO:0000313" key="1">
    <source>
        <dbReference type="EMBL" id="QDI90155.1"/>
    </source>
</evidence>
<dbReference type="RefSeq" id="WP_142087010.1">
    <property type="nucleotide sequence ID" value="NZ_CP035485.1"/>
</dbReference>